<dbReference type="EMBL" id="BAAALF010000209">
    <property type="protein sequence ID" value="GAA1270446.1"/>
    <property type="molecule type" value="Genomic_DNA"/>
</dbReference>
<keyword evidence="1 2" id="KW-0238">DNA-binding</keyword>
<gene>
    <name evidence="4" type="ORF">GCM10009665_68460</name>
</gene>
<feature type="region of interest" description="Disordered" evidence="3">
    <location>
        <begin position="171"/>
        <end position="197"/>
    </location>
</feature>
<sequence>MANFRLAATERRYDRSRGDWVDGETNWVTVVAWRWLAANVVSSVNKGDPVVVCGRLRIREWDDGGKRRSAAEIDARVVGHDLGRGTSAFRWTVRGRSEPTGGRVAASAEQVHGQGYGPGPGRMQGQGQGRERVRVEAGGVGWSGGEVQPVGEAVPEWIVEAVRAHRAGAVASAEGGSAGSDRASGADRAVESGGAGELAGSGEVVAAGGAAVGEGGATGGVAAPATRTRRRVAREPAGGGAGGAAEETSETGAPPQQVPGGRVVARSSRVARGGRAVRAAGATALTDVPDAFPDEGSVAPGVEREAVEVGG</sequence>
<proteinExistence type="predicted"/>
<evidence type="ECO:0008006" key="6">
    <source>
        <dbReference type="Google" id="ProtNLM"/>
    </source>
</evidence>
<reference evidence="4 5" key="1">
    <citation type="journal article" date="2019" name="Int. J. Syst. Evol. Microbiol.">
        <title>The Global Catalogue of Microorganisms (GCM) 10K type strain sequencing project: providing services to taxonomists for standard genome sequencing and annotation.</title>
        <authorList>
            <consortium name="The Broad Institute Genomics Platform"/>
            <consortium name="The Broad Institute Genome Sequencing Center for Infectious Disease"/>
            <person name="Wu L."/>
            <person name="Ma J."/>
        </authorList>
    </citation>
    <scope>NUCLEOTIDE SEQUENCE [LARGE SCALE GENOMIC DNA]</scope>
    <source>
        <strain evidence="4 5">JCM 13004</strain>
    </source>
</reference>
<name>A0ABN1WX19_9ACTN</name>
<feature type="compositionally biased region" description="Low complexity" evidence="3">
    <location>
        <begin position="171"/>
        <end position="183"/>
    </location>
</feature>
<evidence type="ECO:0000256" key="3">
    <source>
        <dbReference type="SAM" id="MobiDB-lite"/>
    </source>
</evidence>
<evidence type="ECO:0000313" key="5">
    <source>
        <dbReference type="Proteomes" id="UP001500037"/>
    </source>
</evidence>
<feature type="compositionally biased region" description="Low complexity" evidence="3">
    <location>
        <begin position="244"/>
        <end position="282"/>
    </location>
</feature>
<feature type="compositionally biased region" description="Basic and acidic residues" evidence="3">
    <location>
        <begin position="302"/>
        <end position="311"/>
    </location>
</feature>
<dbReference type="InterPro" id="IPR000424">
    <property type="entry name" value="Primosome_PriB/ssb"/>
</dbReference>
<dbReference type="CDD" id="cd04496">
    <property type="entry name" value="SSB_OBF"/>
    <property type="match status" value="1"/>
</dbReference>
<accession>A0ABN1WX19</accession>
<feature type="region of interest" description="Disordered" evidence="3">
    <location>
        <begin position="97"/>
        <end position="127"/>
    </location>
</feature>
<protein>
    <recommendedName>
        <fullName evidence="6">Single-stranded DNA-binding protein</fullName>
    </recommendedName>
</protein>
<feature type="region of interest" description="Disordered" evidence="3">
    <location>
        <begin position="213"/>
        <end position="311"/>
    </location>
</feature>
<dbReference type="InterPro" id="IPR012340">
    <property type="entry name" value="NA-bd_OB-fold"/>
</dbReference>
<dbReference type="SUPFAM" id="SSF50249">
    <property type="entry name" value="Nucleic acid-binding proteins"/>
    <property type="match status" value="1"/>
</dbReference>
<evidence type="ECO:0000256" key="1">
    <source>
        <dbReference type="ARBA" id="ARBA00023125"/>
    </source>
</evidence>
<evidence type="ECO:0000256" key="2">
    <source>
        <dbReference type="PROSITE-ProRule" id="PRU00252"/>
    </source>
</evidence>
<comment type="caution">
    <text evidence="4">The sequence shown here is derived from an EMBL/GenBank/DDBJ whole genome shotgun (WGS) entry which is preliminary data.</text>
</comment>
<dbReference type="Gene3D" id="2.40.50.140">
    <property type="entry name" value="Nucleic acid-binding proteins"/>
    <property type="match status" value="1"/>
</dbReference>
<organism evidence="4 5">
    <name type="scientific">Kitasatospora nipponensis</name>
    <dbReference type="NCBI Taxonomy" id="258049"/>
    <lineage>
        <taxon>Bacteria</taxon>
        <taxon>Bacillati</taxon>
        <taxon>Actinomycetota</taxon>
        <taxon>Actinomycetes</taxon>
        <taxon>Kitasatosporales</taxon>
        <taxon>Streptomycetaceae</taxon>
        <taxon>Kitasatospora</taxon>
    </lineage>
</organism>
<feature type="compositionally biased region" description="Gly residues" evidence="3">
    <location>
        <begin position="114"/>
        <end position="127"/>
    </location>
</feature>
<keyword evidence="5" id="KW-1185">Reference proteome</keyword>
<dbReference type="Pfam" id="PF00436">
    <property type="entry name" value="SSB"/>
    <property type="match status" value="1"/>
</dbReference>
<evidence type="ECO:0000313" key="4">
    <source>
        <dbReference type="EMBL" id="GAA1270446.1"/>
    </source>
</evidence>
<dbReference type="PROSITE" id="PS50935">
    <property type="entry name" value="SSB"/>
    <property type="match status" value="1"/>
</dbReference>
<dbReference type="Proteomes" id="UP001500037">
    <property type="component" value="Unassembled WGS sequence"/>
</dbReference>